<dbReference type="FunFam" id="3.40.50.300:FF:001091">
    <property type="entry name" value="Probable disease resistance protein At1g61300"/>
    <property type="match status" value="1"/>
</dbReference>
<keyword evidence="6" id="KW-0067">ATP-binding</keyword>
<name>A0A843TZX7_COLES</name>
<dbReference type="PANTHER" id="PTHR36766:SF70">
    <property type="entry name" value="DISEASE RESISTANCE PROTEIN RGA4"/>
    <property type="match status" value="1"/>
</dbReference>
<keyword evidence="13" id="KW-1185">Reference proteome</keyword>
<dbReference type="InterPro" id="IPR027417">
    <property type="entry name" value="P-loop_NTPase"/>
</dbReference>
<evidence type="ECO:0000313" key="13">
    <source>
        <dbReference type="Proteomes" id="UP000652761"/>
    </source>
</evidence>
<feature type="domain" description="NB-ARC" evidence="8">
    <location>
        <begin position="245"/>
        <end position="407"/>
    </location>
</feature>
<dbReference type="OrthoDB" id="1050628at2759"/>
<evidence type="ECO:0000259" key="11">
    <source>
        <dbReference type="Pfam" id="PF23598"/>
    </source>
</evidence>
<dbReference type="SUPFAM" id="SSF52540">
    <property type="entry name" value="P-loop containing nucleoside triphosphate hydrolases"/>
    <property type="match status" value="1"/>
</dbReference>
<dbReference type="CDD" id="cd14798">
    <property type="entry name" value="RX-CC_like"/>
    <property type="match status" value="1"/>
</dbReference>
<dbReference type="Pfam" id="PF18052">
    <property type="entry name" value="Rx_N"/>
    <property type="match status" value="1"/>
</dbReference>
<dbReference type="Gene3D" id="3.80.10.10">
    <property type="entry name" value="Ribonuclease Inhibitor"/>
    <property type="match status" value="1"/>
</dbReference>
<dbReference type="EMBL" id="NMUH01000226">
    <property type="protein sequence ID" value="MQL74884.1"/>
    <property type="molecule type" value="Genomic_DNA"/>
</dbReference>
<evidence type="ECO:0000256" key="7">
    <source>
        <dbReference type="SAM" id="MobiDB-lite"/>
    </source>
</evidence>
<evidence type="ECO:0000256" key="5">
    <source>
        <dbReference type="ARBA" id="ARBA00022821"/>
    </source>
</evidence>
<feature type="compositionally biased region" description="Polar residues" evidence="7">
    <location>
        <begin position="36"/>
        <end position="46"/>
    </location>
</feature>
<protein>
    <submittedName>
        <fullName evidence="12">Uncharacterized protein</fullName>
    </submittedName>
</protein>
<keyword evidence="3" id="KW-0677">Repeat</keyword>
<dbReference type="InterPro" id="IPR042197">
    <property type="entry name" value="Apaf_helical"/>
</dbReference>
<dbReference type="Gene3D" id="3.40.50.300">
    <property type="entry name" value="P-loop containing nucleotide triphosphate hydrolases"/>
    <property type="match status" value="1"/>
</dbReference>
<keyword evidence="5" id="KW-0611">Plant defense</keyword>
<evidence type="ECO:0000313" key="12">
    <source>
        <dbReference type="EMBL" id="MQL74884.1"/>
    </source>
</evidence>
<dbReference type="Pfam" id="PF23598">
    <property type="entry name" value="LRR_14"/>
    <property type="match status" value="1"/>
</dbReference>
<gene>
    <name evidence="12" type="ORF">Taro_007256</name>
</gene>
<proteinExistence type="inferred from homology"/>
<dbReference type="InterPro" id="IPR036388">
    <property type="entry name" value="WH-like_DNA-bd_sf"/>
</dbReference>
<dbReference type="InterPro" id="IPR055414">
    <property type="entry name" value="LRR_R13L4/SHOC2-like"/>
</dbReference>
<feature type="domain" description="Disease resistance protein winged helix" evidence="10">
    <location>
        <begin position="497"/>
        <end position="564"/>
    </location>
</feature>
<accession>A0A843TZX7</accession>
<dbReference type="GO" id="GO:0005524">
    <property type="term" value="F:ATP binding"/>
    <property type="evidence" value="ECO:0007669"/>
    <property type="project" value="UniProtKB-KW"/>
</dbReference>
<dbReference type="InterPro" id="IPR002182">
    <property type="entry name" value="NB-ARC"/>
</dbReference>
<dbReference type="InterPro" id="IPR058922">
    <property type="entry name" value="WHD_DRP"/>
</dbReference>
<reference evidence="12" key="1">
    <citation type="submission" date="2017-07" db="EMBL/GenBank/DDBJ databases">
        <title>Taro Niue Genome Assembly and Annotation.</title>
        <authorList>
            <person name="Atibalentja N."/>
            <person name="Keating K."/>
            <person name="Fields C.J."/>
        </authorList>
    </citation>
    <scope>NUCLEOTIDE SEQUENCE</scope>
    <source>
        <strain evidence="12">Niue_2</strain>
        <tissue evidence="12">Leaf</tissue>
    </source>
</reference>
<dbReference type="GO" id="GO:0009626">
    <property type="term" value="P:plant-type hypersensitive response"/>
    <property type="evidence" value="ECO:0007669"/>
    <property type="project" value="UniProtKB-ARBA"/>
</dbReference>
<dbReference type="InterPro" id="IPR032675">
    <property type="entry name" value="LRR_dom_sf"/>
</dbReference>
<feature type="domain" description="Disease resistance R13L4/SHOC-2-like LRR" evidence="11">
    <location>
        <begin position="629"/>
        <end position="919"/>
    </location>
</feature>
<dbReference type="InterPro" id="IPR041118">
    <property type="entry name" value="Rx_N"/>
</dbReference>
<evidence type="ECO:0000256" key="1">
    <source>
        <dbReference type="ARBA" id="ARBA00008894"/>
    </source>
</evidence>
<dbReference type="PRINTS" id="PR00364">
    <property type="entry name" value="DISEASERSIST"/>
</dbReference>
<evidence type="ECO:0000259" key="9">
    <source>
        <dbReference type="Pfam" id="PF18052"/>
    </source>
</evidence>
<dbReference type="GO" id="GO:0042742">
    <property type="term" value="P:defense response to bacterium"/>
    <property type="evidence" value="ECO:0007669"/>
    <property type="project" value="UniProtKB-ARBA"/>
</dbReference>
<evidence type="ECO:0000256" key="3">
    <source>
        <dbReference type="ARBA" id="ARBA00022737"/>
    </source>
</evidence>
<dbReference type="Gene3D" id="1.10.10.10">
    <property type="entry name" value="Winged helix-like DNA-binding domain superfamily/Winged helix DNA-binding domain"/>
    <property type="match status" value="1"/>
</dbReference>
<comment type="caution">
    <text evidence="12">The sequence shown here is derived from an EMBL/GenBank/DDBJ whole genome shotgun (WGS) entry which is preliminary data.</text>
</comment>
<organism evidence="12 13">
    <name type="scientific">Colocasia esculenta</name>
    <name type="common">Wild taro</name>
    <name type="synonym">Arum esculentum</name>
    <dbReference type="NCBI Taxonomy" id="4460"/>
    <lineage>
        <taxon>Eukaryota</taxon>
        <taxon>Viridiplantae</taxon>
        <taxon>Streptophyta</taxon>
        <taxon>Embryophyta</taxon>
        <taxon>Tracheophyta</taxon>
        <taxon>Spermatophyta</taxon>
        <taxon>Magnoliopsida</taxon>
        <taxon>Liliopsida</taxon>
        <taxon>Araceae</taxon>
        <taxon>Aroideae</taxon>
        <taxon>Colocasieae</taxon>
        <taxon>Colocasia</taxon>
    </lineage>
</organism>
<keyword evidence="2" id="KW-0433">Leucine-rich repeat</keyword>
<dbReference type="InterPro" id="IPR038005">
    <property type="entry name" value="RX-like_CC"/>
</dbReference>
<evidence type="ECO:0000259" key="10">
    <source>
        <dbReference type="Pfam" id="PF23559"/>
    </source>
</evidence>
<dbReference type="Gene3D" id="1.20.5.4130">
    <property type="match status" value="1"/>
</dbReference>
<dbReference type="Proteomes" id="UP000652761">
    <property type="component" value="Unassembled WGS sequence"/>
</dbReference>
<dbReference type="FunFam" id="1.10.10.10:FF:000322">
    <property type="entry name" value="Probable disease resistance protein At1g63360"/>
    <property type="match status" value="1"/>
</dbReference>
<keyword evidence="4" id="KW-0547">Nucleotide-binding</keyword>
<feature type="region of interest" description="Disordered" evidence="7">
    <location>
        <begin position="29"/>
        <end position="48"/>
    </location>
</feature>
<dbReference type="PANTHER" id="PTHR36766">
    <property type="entry name" value="PLANT BROAD-SPECTRUM MILDEW RESISTANCE PROTEIN RPW8"/>
    <property type="match status" value="1"/>
</dbReference>
<evidence type="ECO:0000256" key="6">
    <source>
        <dbReference type="ARBA" id="ARBA00022840"/>
    </source>
</evidence>
<evidence type="ECO:0000259" key="8">
    <source>
        <dbReference type="Pfam" id="PF00931"/>
    </source>
</evidence>
<dbReference type="Gene3D" id="1.10.8.430">
    <property type="entry name" value="Helical domain of apoptotic protease-activating factors"/>
    <property type="match status" value="1"/>
</dbReference>
<dbReference type="Pfam" id="PF23559">
    <property type="entry name" value="WHD_DRP"/>
    <property type="match status" value="1"/>
</dbReference>
<dbReference type="Pfam" id="PF00931">
    <property type="entry name" value="NB-ARC"/>
    <property type="match status" value="1"/>
</dbReference>
<comment type="similarity">
    <text evidence="1">Belongs to the disease resistance NB-LRR family.</text>
</comment>
<dbReference type="SUPFAM" id="SSF52058">
    <property type="entry name" value="L domain-like"/>
    <property type="match status" value="2"/>
</dbReference>
<sequence>MITEAKYGHQHEVNRIFLLKREEGQARTGDFLAPEQKQTSDSSKFPQRSLPERAQFARMAMMLDAFATFFVNWLGELIEEEVRMQLGVEEDLRTLKSRVDGLQAFLRDAERRNIGDDSVRRWLSRLRDVMYDCDDLADDYNLEVERRKGQEQGSSPLPGSCASSLRRCRCLPSCFSCFPFRHEIGMRIWKVNAELEAISKEKPELLLPETSTSGNDAQPWGGRLDRETSSQFHEDDVVGIDLEAKELVDRLTRGGGDNCHIYAVLGMGGIGKTTLAKKVYHDGRIQSDFQLKLWVCVSQGVTPTKLLKATMEAAHQTCGEVETLELLTSKVSKLVENKRFLLVLDDVWEGKIWEECLRCPLQSGAVNNRVLITTRNEEVARAMRSKFSHNMKPLPSDEGWRMLCKAFEEDKLTRVQKLRPIGMEIVEKCKGLPLAIKAIRGVLARKDPSEGIWRSVLESQLWKLSDKELPQEVMPALYLSYEDLPSHLKRCFIYCSLFPEDFKFHKPNLVQMWVAEGFVKPEERAIDVADDYYRELVNRNLLQTVPDYFEDWGCKMHDVVRELALHVSKYKYIYRGTNNPDEAAGSIRHLTIVGKGDPTVPEIYKKNKCLRTVLLSKNPSVTLSDDFFNTLRRLRVLDLSYTGIDTLSASIGNLIHLRFLNVSFTKLRDLPEDIQFLRSLQTLRATGCKFLHRLPNGVARLLNLTHLTVADTQLDQMPPGIGKVEKLHSLYGFVASDDNLRELKDLAVLRRVTMYKLEAVSGKAQAESAVLGNKSCLEFLRLSCSRGPRGGQWEDLQIQNIEDVFEGLQPPPKLKSLHIDGFFGGHFPSWITRPSLGDLKWLRLEDCELCEELPPLGQFNELRVLHLRSLASVSTVGSQFFGGSTAFPLLEELYFRDLPKWTEWSGLGRGSLPVLKKLHVVKCPKLKSLPEGLRRATSLRELVIEGAKKLKVIKNLPSISELKVSNNRKLEVITNLAELKVLAISNCPSVRETNGLDALGHLRLSAENMDILPSWLAQITSLQRLDLTCSVELLRRCANDGEDWHVISRLPRVEARSHDGSKFVSYVKSPEGLYIWSFVAGCSAPWALDTLVHLPFRYAHA</sequence>
<dbReference type="GO" id="GO:0043531">
    <property type="term" value="F:ADP binding"/>
    <property type="evidence" value="ECO:0007669"/>
    <property type="project" value="InterPro"/>
</dbReference>
<dbReference type="GO" id="GO:0002758">
    <property type="term" value="P:innate immune response-activating signaling pathway"/>
    <property type="evidence" value="ECO:0007669"/>
    <property type="project" value="UniProtKB-ARBA"/>
</dbReference>
<feature type="domain" description="Disease resistance N-terminal" evidence="9">
    <location>
        <begin position="68"/>
        <end position="152"/>
    </location>
</feature>
<dbReference type="AlphaFoldDB" id="A0A843TZX7"/>
<evidence type="ECO:0000256" key="4">
    <source>
        <dbReference type="ARBA" id="ARBA00022741"/>
    </source>
</evidence>
<evidence type="ECO:0000256" key="2">
    <source>
        <dbReference type="ARBA" id="ARBA00022614"/>
    </source>
</evidence>